<dbReference type="InterPro" id="IPR000960">
    <property type="entry name" value="Flavin_mOase"/>
</dbReference>
<dbReference type="InterPro" id="IPR036188">
    <property type="entry name" value="FAD/NAD-bd_sf"/>
</dbReference>
<keyword evidence="9" id="KW-1185">Reference proteome</keyword>
<dbReference type="InParanoid" id="A0A3M0C5R8"/>
<dbReference type="PANTHER" id="PTHR23023">
    <property type="entry name" value="DIMETHYLANILINE MONOOXYGENASE"/>
    <property type="match status" value="1"/>
</dbReference>
<dbReference type="GO" id="GO:0050660">
    <property type="term" value="F:flavin adenine dinucleotide binding"/>
    <property type="evidence" value="ECO:0007669"/>
    <property type="project" value="InterPro"/>
</dbReference>
<evidence type="ECO:0000256" key="5">
    <source>
        <dbReference type="ARBA" id="ARBA00023002"/>
    </source>
</evidence>
<dbReference type="PIRSF" id="PIRSF000332">
    <property type="entry name" value="FMO"/>
    <property type="match status" value="1"/>
</dbReference>
<accession>A0A3M0C5R8</accession>
<dbReference type="AlphaFoldDB" id="A0A3M0C5R8"/>
<dbReference type="InterPro" id="IPR050346">
    <property type="entry name" value="FMO-like"/>
</dbReference>
<name>A0A3M0C5R8_9PROT</name>
<dbReference type="Proteomes" id="UP000271227">
    <property type="component" value="Unassembled WGS sequence"/>
</dbReference>
<evidence type="ECO:0000256" key="6">
    <source>
        <dbReference type="ARBA" id="ARBA00034528"/>
    </source>
</evidence>
<keyword evidence="4" id="KW-0521">NADP</keyword>
<keyword evidence="5" id="KW-0560">Oxidoreductase</keyword>
<keyword evidence="8" id="KW-0503">Monooxygenase</keyword>
<dbReference type="RefSeq" id="WP_121939496.1">
    <property type="nucleotide sequence ID" value="NZ_REFR01000013.1"/>
</dbReference>
<evidence type="ECO:0000313" key="9">
    <source>
        <dbReference type="Proteomes" id="UP000271227"/>
    </source>
</evidence>
<dbReference type="SUPFAM" id="SSF51905">
    <property type="entry name" value="FAD/NAD(P)-binding domain"/>
    <property type="match status" value="2"/>
</dbReference>
<evidence type="ECO:0000256" key="4">
    <source>
        <dbReference type="ARBA" id="ARBA00022857"/>
    </source>
</evidence>
<dbReference type="GO" id="GO:0050661">
    <property type="term" value="F:NADP binding"/>
    <property type="evidence" value="ECO:0007669"/>
    <property type="project" value="InterPro"/>
</dbReference>
<dbReference type="GO" id="GO:0004499">
    <property type="term" value="F:N,N-dimethylaniline monooxygenase activity"/>
    <property type="evidence" value="ECO:0007669"/>
    <property type="project" value="InterPro"/>
</dbReference>
<dbReference type="OrthoDB" id="9790219at2"/>
<evidence type="ECO:0000256" key="1">
    <source>
        <dbReference type="ARBA" id="ARBA00009183"/>
    </source>
</evidence>
<dbReference type="Pfam" id="PF00743">
    <property type="entry name" value="FMO-like"/>
    <property type="match status" value="1"/>
</dbReference>
<comment type="caution">
    <text evidence="8">The sequence shown here is derived from an EMBL/GenBank/DDBJ whole genome shotgun (WGS) entry which is preliminary data.</text>
</comment>
<keyword evidence="3" id="KW-0274">FAD</keyword>
<dbReference type="PRINTS" id="PR00370">
    <property type="entry name" value="FMOXYGENASE"/>
</dbReference>
<keyword evidence="2" id="KW-0285">Flavoprotein</keyword>
<protein>
    <recommendedName>
        <fullName evidence="7">Trimethylamine monooxygenase</fullName>
        <ecNumber evidence="6">1.14.13.148</ecNumber>
    </recommendedName>
</protein>
<proteinExistence type="inferred from homology"/>
<gene>
    <name evidence="8" type="ORF">BXY39_2840</name>
</gene>
<dbReference type="InterPro" id="IPR020946">
    <property type="entry name" value="Flavin_mOase-like"/>
</dbReference>
<dbReference type="GO" id="GO:0034899">
    <property type="term" value="F:trimethylamine monooxygenase activity"/>
    <property type="evidence" value="ECO:0007669"/>
    <property type="project" value="UniProtKB-EC"/>
</dbReference>
<sequence length="515" mass="56026">MDVSGTGQVAVIGAGPGGLVAAKELAEAGQRPVVFEAANRPGGVWRTPDGAAWPRMRTNLSRHICAFSDFAWPADVPDFPVKEDVEAYLTAYAASFDVTKNILFGCTVTSIAREKAGWRVHWRRDGREDTACFDHVVMATGVFSHPVYPGIPGMDPARSGCLHSRDFRTADGFRGQKVAVVGASFSGYEIAATLAGAGVDVVHVVNRSCWVVPRFFTLSEDGARTPYDMILYRRDNFRQAPTPLDRLRQTHALFERVAGNPGDADDALRIDVMAMMPPFVTFSDTYLDHVRTGAITVRRGRAGRLCPEDRPVPLTGLALETGDHIAADRVILCTGLQCRLDSLSKRVRDVLAHDPDDILQPLLLDRCTFHPDLPGLGFVGFYRSPFFGVMELQARWIAAVFSGQRPHPADSRARKNIQYERGIRERKPRPQFAHGDYVALADSIAGALGVLPALDRGDPLHACVTDGPVLPAQYRLAGPGAKPAIARRILIGAAERFQIQAFALDQAGRVAAGPS</sequence>
<dbReference type="EC" id="1.14.13.148" evidence="6"/>
<comment type="similarity">
    <text evidence="1">Belongs to the FMO family.</text>
</comment>
<reference evidence="8 9" key="1">
    <citation type="submission" date="2018-10" db="EMBL/GenBank/DDBJ databases">
        <title>Genomic Encyclopedia of Archaeal and Bacterial Type Strains, Phase II (KMG-II): from individual species to whole genera.</title>
        <authorList>
            <person name="Goeker M."/>
        </authorList>
    </citation>
    <scope>NUCLEOTIDE SEQUENCE [LARGE SCALE GENOMIC DNA]</scope>
    <source>
        <strain evidence="8 9">DSM 25217</strain>
    </source>
</reference>
<evidence type="ECO:0000256" key="7">
    <source>
        <dbReference type="ARBA" id="ARBA00035159"/>
    </source>
</evidence>
<dbReference type="EMBL" id="REFR01000013">
    <property type="protein sequence ID" value="RMB04572.1"/>
    <property type="molecule type" value="Genomic_DNA"/>
</dbReference>
<evidence type="ECO:0000313" key="8">
    <source>
        <dbReference type="EMBL" id="RMB04572.1"/>
    </source>
</evidence>
<evidence type="ECO:0000256" key="2">
    <source>
        <dbReference type="ARBA" id="ARBA00022630"/>
    </source>
</evidence>
<evidence type="ECO:0000256" key="3">
    <source>
        <dbReference type="ARBA" id="ARBA00022827"/>
    </source>
</evidence>
<organism evidence="8 9">
    <name type="scientific">Eilatimonas milleporae</name>
    <dbReference type="NCBI Taxonomy" id="911205"/>
    <lineage>
        <taxon>Bacteria</taxon>
        <taxon>Pseudomonadati</taxon>
        <taxon>Pseudomonadota</taxon>
        <taxon>Alphaproteobacteria</taxon>
        <taxon>Kordiimonadales</taxon>
        <taxon>Kordiimonadaceae</taxon>
        <taxon>Eilatimonas</taxon>
    </lineage>
</organism>
<dbReference type="Gene3D" id="3.50.50.60">
    <property type="entry name" value="FAD/NAD(P)-binding domain"/>
    <property type="match status" value="1"/>
</dbReference>